<evidence type="ECO:0000256" key="6">
    <source>
        <dbReference type="ARBA" id="ARBA00022694"/>
    </source>
</evidence>
<evidence type="ECO:0000256" key="1">
    <source>
        <dbReference type="ARBA" id="ARBA00000142"/>
    </source>
</evidence>
<dbReference type="NCBIfam" id="TIGR00091">
    <property type="entry name" value="tRNA (guanosine(46)-N7)-methyltransferase TrmB"/>
    <property type="match status" value="1"/>
</dbReference>
<keyword evidence="3 7" id="KW-0489">Methyltransferase</keyword>
<accession>A0A7L9RRV9</accession>
<dbReference type="InterPro" id="IPR003358">
    <property type="entry name" value="tRNA_(Gua-N-7)_MeTrfase_Trmb"/>
</dbReference>
<dbReference type="GO" id="GO:0043527">
    <property type="term" value="C:tRNA methyltransferase complex"/>
    <property type="evidence" value="ECO:0007669"/>
    <property type="project" value="TreeGrafter"/>
</dbReference>
<dbReference type="Gene3D" id="3.40.50.150">
    <property type="entry name" value="Vaccinia Virus protein VP39"/>
    <property type="match status" value="1"/>
</dbReference>
<comment type="catalytic activity">
    <reaction evidence="1 7">
        <text>guanosine(46) in tRNA + S-adenosyl-L-methionine = N(7)-methylguanosine(46) in tRNA + S-adenosyl-L-homocysteine</text>
        <dbReference type="Rhea" id="RHEA:42708"/>
        <dbReference type="Rhea" id="RHEA-COMP:10188"/>
        <dbReference type="Rhea" id="RHEA-COMP:10189"/>
        <dbReference type="ChEBI" id="CHEBI:57856"/>
        <dbReference type="ChEBI" id="CHEBI:59789"/>
        <dbReference type="ChEBI" id="CHEBI:74269"/>
        <dbReference type="ChEBI" id="CHEBI:74480"/>
        <dbReference type="EC" id="2.1.1.33"/>
    </reaction>
</comment>
<dbReference type="GO" id="GO:0008176">
    <property type="term" value="F:tRNA (guanine(46)-N7)-methyltransferase activity"/>
    <property type="evidence" value="ECO:0007669"/>
    <property type="project" value="UniProtKB-UniRule"/>
</dbReference>
<feature type="binding site" evidence="7">
    <location>
        <position position="171"/>
    </location>
    <ligand>
        <name>substrate</name>
    </ligand>
</feature>
<keyword evidence="9" id="KW-1185">Reference proteome</keyword>
<feature type="binding site" evidence="7">
    <location>
        <position position="61"/>
    </location>
    <ligand>
        <name>S-adenosyl-L-methionine</name>
        <dbReference type="ChEBI" id="CHEBI:59789"/>
    </ligand>
</feature>
<dbReference type="SUPFAM" id="SSF53335">
    <property type="entry name" value="S-adenosyl-L-methionine-dependent methyltransferases"/>
    <property type="match status" value="1"/>
</dbReference>
<evidence type="ECO:0000256" key="7">
    <source>
        <dbReference type="HAMAP-Rule" id="MF_01057"/>
    </source>
</evidence>
<feature type="binding site" evidence="7">
    <location>
        <position position="135"/>
    </location>
    <ligand>
        <name>S-adenosyl-L-methionine</name>
        <dbReference type="ChEBI" id="CHEBI:59789"/>
    </ligand>
</feature>
<evidence type="ECO:0000313" key="8">
    <source>
        <dbReference type="EMBL" id="QOL19281.1"/>
    </source>
</evidence>
<reference evidence="8 9" key="1">
    <citation type="submission" date="2020-06" db="EMBL/GenBank/DDBJ databases">
        <title>The endosymbiont of the kinetoplastid Bodo saltans is a Paracaedibacter-like alpha-proteobacterium possessing a putative toxin-antitoxin system.</title>
        <authorList>
            <person name="Midha S."/>
            <person name="Rigden D.J."/>
            <person name="Siozios S."/>
            <person name="Hurst G.D.D."/>
            <person name="Jackson A.P."/>
        </authorList>
    </citation>
    <scope>NUCLEOTIDE SEQUENCE [LARGE SCALE GENOMIC DNA]</scope>
    <source>
        <strain evidence="8">Lake Konstanz</strain>
    </source>
</reference>
<feature type="binding site" evidence="7">
    <location>
        <position position="139"/>
    </location>
    <ligand>
        <name>substrate</name>
    </ligand>
</feature>
<comment type="similarity">
    <text evidence="7">Belongs to the class I-like SAM-binding methyltransferase superfamily. TrmB family.</text>
</comment>
<keyword evidence="5 7" id="KW-0949">S-adenosyl-L-methionine</keyword>
<dbReference type="PANTHER" id="PTHR23417">
    <property type="entry name" value="3-DEOXY-D-MANNO-OCTULOSONIC-ACID TRANSFERASE/TRNA GUANINE-N 7 - -METHYLTRANSFERASE"/>
    <property type="match status" value="1"/>
</dbReference>
<name>A0A7L9RRV9_9PROT</name>
<dbReference type="KEGG" id="pbal:CPBP_00029"/>
<comment type="function">
    <text evidence="2 7">Catalyzes the formation of N(7)-methylguanine at position 46 (m7G46) in tRNA.</text>
</comment>
<sequence>MSDLVSKSTRTFGRRQGRPIKDTKQQLMDELFPTISIELPEVDYLINPDIYFDQKAPVWFEVGFGGGEHIAQLAVQHPDINFIGCEPFMNGVASLVNHIQEQHISNIRIFQGNALDVLKSFNHECLSRFYLMFADPWPKKRHHKRRFIQNDILNLVIPKLMLNAEFRLATDHESYQQWMVQHLRNRTDLKEVLCTFDKPTDWPNTRYEAKAIEEGRKPLYLIFQRVQ</sequence>
<dbReference type="PROSITE" id="PS51625">
    <property type="entry name" value="SAM_MT_TRMB"/>
    <property type="match status" value="1"/>
</dbReference>
<dbReference type="InterPro" id="IPR029063">
    <property type="entry name" value="SAM-dependent_MTases_sf"/>
</dbReference>
<dbReference type="EC" id="2.1.1.33" evidence="7"/>
<dbReference type="Pfam" id="PF02390">
    <property type="entry name" value="Methyltransf_4"/>
    <property type="match status" value="1"/>
</dbReference>
<keyword evidence="4 7" id="KW-0808">Transferase</keyword>
<evidence type="ECO:0000313" key="9">
    <source>
        <dbReference type="Proteomes" id="UP000594001"/>
    </source>
</evidence>
<dbReference type="RefSeq" id="WP_350332039.1">
    <property type="nucleotide sequence ID" value="NZ_CP054719.1"/>
</dbReference>
<evidence type="ECO:0000256" key="5">
    <source>
        <dbReference type="ARBA" id="ARBA00022691"/>
    </source>
</evidence>
<dbReference type="PANTHER" id="PTHR23417:SF14">
    <property type="entry name" value="PENTACOTRIPEPTIDE-REPEAT REGION OF PRORP DOMAIN-CONTAINING PROTEIN"/>
    <property type="match status" value="1"/>
</dbReference>
<feature type="binding site" evidence="7">
    <location>
        <begin position="205"/>
        <end position="208"/>
    </location>
    <ligand>
        <name>substrate</name>
    </ligand>
</feature>
<keyword evidence="6 7" id="KW-0819">tRNA processing</keyword>
<comment type="pathway">
    <text evidence="7">tRNA modification; N(7)-methylguanine-tRNA biosynthesis.</text>
</comment>
<dbReference type="HAMAP" id="MF_01057">
    <property type="entry name" value="tRNA_methyltr_TrmB"/>
    <property type="match status" value="1"/>
</dbReference>
<protein>
    <recommendedName>
        <fullName evidence="7">tRNA (guanine-N(7)-)-methyltransferase</fullName>
        <ecNumber evidence="7">2.1.1.33</ecNumber>
    </recommendedName>
    <alternativeName>
        <fullName evidence="7">tRNA (guanine(46)-N(7))-methyltransferase</fullName>
    </alternativeName>
    <alternativeName>
        <fullName evidence="7">tRNA(m7G46)-methyltransferase</fullName>
    </alternativeName>
</protein>
<feature type="binding site" evidence="7">
    <location>
        <position position="86"/>
    </location>
    <ligand>
        <name>S-adenosyl-L-methionine</name>
        <dbReference type="ChEBI" id="CHEBI:59789"/>
    </ligand>
</feature>
<feature type="binding site" evidence="7">
    <location>
        <position position="113"/>
    </location>
    <ligand>
        <name>S-adenosyl-L-methionine</name>
        <dbReference type="ChEBI" id="CHEBI:59789"/>
    </ligand>
</feature>
<dbReference type="Proteomes" id="UP000594001">
    <property type="component" value="Chromosome"/>
</dbReference>
<evidence type="ECO:0000256" key="4">
    <source>
        <dbReference type="ARBA" id="ARBA00022679"/>
    </source>
</evidence>
<dbReference type="AlphaFoldDB" id="A0A7L9RRV9"/>
<evidence type="ECO:0000256" key="3">
    <source>
        <dbReference type="ARBA" id="ARBA00022603"/>
    </source>
</evidence>
<evidence type="ECO:0000256" key="2">
    <source>
        <dbReference type="ARBA" id="ARBA00003015"/>
    </source>
</evidence>
<gene>
    <name evidence="7 8" type="primary">trmB</name>
    <name evidence="8" type="ORF">CPBP_00029</name>
</gene>
<dbReference type="InterPro" id="IPR055361">
    <property type="entry name" value="tRNA_methyltr_TrmB_bact"/>
</dbReference>
<comment type="caution">
    <text evidence="7">Lacks conserved residue(s) required for the propagation of feature annotation.</text>
</comment>
<dbReference type="EMBL" id="CP054719">
    <property type="protein sequence ID" value="QOL19281.1"/>
    <property type="molecule type" value="Genomic_DNA"/>
</dbReference>
<organism evidence="8 9">
    <name type="scientific">Candidatus Bodocaedibacter vickermanii</name>
    <dbReference type="NCBI Taxonomy" id="2741701"/>
    <lineage>
        <taxon>Bacteria</taxon>
        <taxon>Pseudomonadati</taxon>
        <taxon>Pseudomonadota</taxon>
        <taxon>Alphaproteobacteria</taxon>
        <taxon>Holosporales</taxon>
        <taxon>Candidatus Paracaedibacteraceae</taxon>
        <taxon>Candidatus Bodocaedibacter</taxon>
    </lineage>
</organism>
<dbReference type="UniPathway" id="UPA00989"/>
<proteinExistence type="inferred from homology"/>